<dbReference type="AlphaFoldDB" id="A0A5E4YMV0"/>
<sequence length="353" mass="36499">MDVQLSGLPARQIARAKATLEGARVRQQVRVQSVAPGIVKTTIRPPKPDSSPASSAHTPLSRIQGLMKPTSEYTRVTVAGGAGQTRVIGTTDGALPARPEVLAQHTPVPTAIVNGGYFIHKPGMLDDQGKSIDKIGVTIGPTSHRSDHQPISEIWKPYYGQVKINDETALCSGPLLAQNGEQEAVPFTDNKFLYRPDGKHENELNKLGGAMTPCGDPIERSAISVNMSAAGDRGDVVMHALTAGGSRTNGAKMADWQKLTKIGADSAQGHAHFSGTGGNASTLALDGGGSTYVGVRNADGVTTLAHGRGGISGDGIRPTPNIIVSTPSLGAQPGVPADANAGRIAIAQALQGN</sequence>
<accession>A0A5E4YMV0</accession>
<evidence type="ECO:0000256" key="1">
    <source>
        <dbReference type="SAM" id="MobiDB-lite"/>
    </source>
</evidence>
<organism evidence="2 3">
    <name type="scientific">Pandoraea anhela</name>
    <dbReference type="NCBI Taxonomy" id="2508295"/>
    <lineage>
        <taxon>Bacteria</taxon>
        <taxon>Pseudomonadati</taxon>
        <taxon>Pseudomonadota</taxon>
        <taxon>Betaproteobacteria</taxon>
        <taxon>Burkholderiales</taxon>
        <taxon>Burkholderiaceae</taxon>
        <taxon>Pandoraea</taxon>
    </lineage>
</organism>
<dbReference type="Proteomes" id="UP000406256">
    <property type="component" value="Unassembled WGS sequence"/>
</dbReference>
<protein>
    <recommendedName>
        <fullName evidence="4">Phosphodiester glycosidase domain-containing protein</fullName>
    </recommendedName>
</protein>
<evidence type="ECO:0000313" key="2">
    <source>
        <dbReference type="EMBL" id="VVE50174.1"/>
    </source>
</evidence>
<evidence type="ECO:0008006" key="4">
    <source>
        <dbReference type="Google" id="ProtNLM"/>
    </source>
</evidence>
<keyword evidence="3" id="KW-1185">Reference proteome</keyword>
<reference evidence="2 3" key="1">
    <citation type="submission" date="2019-08" db="EMBL/GenBank/DDBJ databases">
        <authorList>
            <person name="Peeters C."/>
        </authorList>
    </citation>
    <scope>NUCLEOTIDE SEQUENCE [LARGE SCALE GENOMIC DNA]</scope>
    <source>
        <strain evidence="2 3">LMG 31108</strain>
    </source>
</reference>
<proteinExistence type="predicted"/>
<evidence type="ECO:0000313" key="3">
    <source>
        <dbReference type="Proteomes" id="UP000406256"/>
    </source>
</evidence>
<name>A0A5E4YMV0_9BURK</name>
<feature type="region of interest" description="Disordered" evidence="1">
    <location>
        <begin position="40"/>
        <end position="61"/>
    </location>
</feature>
<gene>
    <name evidence="2" type="ORF">PAN31108_04652</name>
</gene>
<dbReference type="EMBL" id="CABPSB010000024">
    <property type="protein sequence ID" value="VVE50174.1"/>
    <property type="molecule type" value="Genomic_DNA"/>
</dbReference>